<protein>
    <submittedName>
        <fullName evidence="3">FixH family protein</fullName>
    </submittedName>
</protein>
<feature type="region of interest" description="Disordered" evidence="2">
    <location>
        <begin position="224"/>
        <end position="250"/>
    </location>
</feature>
<dbReference type="RefSeq" id="WP_053043010.1">
    <property type="nucleotide sequence ID" value="NZ_CP059735.1"/>
</dbReference>
<reference evidence="3 4" key="2">
    <citation type="journal article" date="2022" name="Mar. Drugs">
        <title>Bioassay-Guided Fractionation Leads to the Detection of Cholic Acid Generated by the Rare Thalassomonas sp.</title>
        <authorList>
            <person name="Pheiffer F."/>
            <person name="Schneider Y.K."/>
            <person name="Hansen E.H."/>
            <person name="Andersen J.H."/>
            <person name="Isaksson J."/>
            <person name="Busche T."/>
            <person name="R C."/>
            <person name="Kalinowski J."/>
            <person name="Zyl L.V."/>
            <person name="Trindade M."/>
        </authorList>
    </citation>
    <scope>NUCLEOTIDE SEQUENCE [LARGE SCALE GENOMIC DNA]</scope>
    <source>
        <strain evidence="3 4">A5K-106</strain>
    </source>
</reference>
<dbReference type="Proteomes" id="UP000032568">
    <property type="component" value="Chromosome"/>
</dbReference>
<feature type="coiled-coil region" evidence="1">
    <location>
        <begin position="65"/>
        <end position="119"/>
    </location>
</feature>
<dbReference type="AlphaFoldDB" id="A0AAE9YXV8"/>
<evidence type="ECO:0000313" key="4">
    <source>
        <dbReference type="Proteomes" id="UP000032568"/>
    </source>
</evidence>
<dbReference type="EMBL" id="CP059735">
    <property type="protein sequence ID" value="WDE01523.1"/>
    <property type="molecule type" value="Genomic_DNA"/>
</dbReference>
<evidence type="ECO:0000256" key="2">
    <source>
        <dbReference type="SAM" id="MobiDB-lite"/>
    </source>
</evidence>
<name>A0AAE9YXV8_9GAMM</name>
<proteinExistence type="predicted"/>
<dbReference type="KEGG" id="tact:SG35_013420"/>
<accession>A0AAE9YXV8</accession>
<gene>
    <name evidence="3" type="ORF">SG35_013420</name>
</gene>
<reference evidence="3 4" key="1">
    <citation type="journal article" date="2015" name="Genome Announc.">
        <title>Draft Genome Sequences of Marine Isolates of Thalassomonas viridans and Thalassomonas actiniarum.</title>
        <authorList>
            <person name="Olonade I."/>
            <person name="van Zyl L.J."/>
            <person name="Trindade M."/>
        </authorList>
    </citation>
    <scope>NUCLEOTIDE SEQUENCE [LARGE SCALE GENOMIC DNA]</scope>
    <source>
        <strain evidence="3 4">A5K-106</strain>
    </source>
</reference>
<evidence type="ECO:0000256" key="1">
    <source>
        <dbReference type="SAM" id="Coils"/>
    </source>
</evidence>
<evidence type="ECO:0000313" key="3">
    <source>
        <dbReference type="EMBL" id="WDE01523.1"/>
    </source>
</evidence>
<keyword evidence="4" id="KW-1185">Reference proteome</keyword>
<organism evidence="3 4">
    <name type="scientific">Thalassomonas actiniarum</name>
    <dbReference type="NCBI Taxonomy" id="485447"/>
    <lineage>
        <taxon>Bacteria</taxon>
        <taxon>Pseudomonadati</taxon>
        <taxon>Pseudomonadota</taxon>
        <taxon>Gammaproteobacteria</taxon>
        <taxon>Alteromonadales</taxon>
        <taxon>Colwelliaceae</taxon>
        <taxon>Thalassomonas</taxon>
    </lineage>
</organism>
<sequence length="344" mass="38306">MKRLADNNKSQNVKSLLFYMLLFSLLLLAVKAVAQEKSPDTAIENPLVAKAVAQLEQANLWQKQANELILKANTVRKQLKKLRARAAKSTDKQRFEQEIQGLLAQLTQAQQQGAELRTKSLALKQQAKTDFEQAMLHIWPQWLHNRDALTLADSLNGSLAHNTRVRSVHKNMLGFGTEPSTTTAHPEMSLQVPALGKQNAPADLNISSFQFSRHEQYFAHIEVHPGGSDQSSASSLAEKEPGAGQAASSSVPLNEIHQWRLMISDVRGNPVEDVEIEVQGHMPGHVHGLPTKPAVVEEIDSGIYLVDGLKFQMKGWWVMKFILRQPGADNSHFADDFFTFNLVL</sequence>
<keyword evidence="1" id="KW-0175">Coiled coil</keyword>